<keyword evidence="5" id="KW-1185">Reference proteome</keyword>
<evidence type="ECO:0000313" key="5">
    <source>
        <dbReference type="Proteomes" id="UP000292085"/>
    </source>
</evidence>
<comment type="caution">
    <text evidence="4">The sequence shown here is derived from an EMBL/GenBank/DDBJ whole genome shotgun (WGS) entry which is preliminary data.</text>
</comment>
<dbReference type="Pfam" id="PF13411">
    <property type="entry name" value="MerR_1"/>
    <property type="match status" value="1"/>
</dbReference>
<dbReference type="InterPro" id="IPR009061">
    <property type="entry name" value="DNA-bd_dom_put_sf"/>
</dbReference>
<dbReference type="Gene3D" id="1.10.1660.10">
    <property type="match status" value="1"/>
</dbReference>
<dbReference type="InterPro" id="IPR000551">
    <property type="entry name" value="MerR-type_HTH_dom"/>
</dbReference>
<organism evidence="4 5">
    <name type="scientific">Sphingomonas populi</name>
    <dbReference type="NCBI Taxonomy" id="2484750"/>
    <lineage>
        <taxon>Bacteria</taxon>
        <taxon>Pseudomonadati</taxon>
        <taxon>Pseudomonadota</taxon>
        <taxon>Alphaproteobacteria</taxon>
        <taxon>Sphingomonadales</taxon>
        <taxon>Sphingomonadaceae</taxon>
        <taxon>Sphingomonas</taxon>
    </lineage>
</organism>
<gene>
    <name evidence="4" type="ORF">EWE75_02455</name>
</gene>
<keyword evidence="1 4" id="KW-0238">DNA-binding</keyword>
<protein>
    <submittedName>
        <fullName evidence="4">MerR family DNA-binding transcriptional regulator</fullName>
    </submittedName>
</protein>
<name>A0A4Q6Y1U7_9SPHN</name>
<dbReference type="PROSITE" id="PS50937">
    <property type="entry name" value="HTH_MERR_2"/>
    <property type="match status" value="1"/>
</dbReference>
<keyword evidence="2" id="KW-0175">Coiled coil</keyword>
<proteinExistence type="predicted"/>
<dbReference type="CDD" id="cd04776">
    <property type="entry name" value="HTH_GnyR"/>
    <property type="match status" value="1"/>
</dbReference>
<dbReference type="SUPFAM" id="SSF46955">
    <property type="entry name" value="Putative DNA-binding domain"/>
    <property type="match status" value="1"/>
</dbReference>
<sequence length="166" mass="19156">MWDDARVEQQVNTSDNLENVRALVRKAPADGVRKGIQEVAEHLGVTQRTLRFYEGKGLIQPERVGSTRVYTRRDIGRMQLILRGKRLGFSIREIIEFLDLYDADPDHVEQMARLAERVRERLADLEKQQVALVDTIRELRQIEQEAMARIEQAVPARSTRSHPTPS</sequence>
<accession>A0A4Q6Y1U7</accession>
<dbReference type="SMART" id="SM00422">
    <property type="entry name" value="HTH_MERR"/>
    <property type="match status" value="1"/>
</dbReference>
<feature type="coiled-coil region" evidence="2">
    <location>
        <begin position="108"/>
        <end position="145"/>
    </location>
</feature>
<dbReference type="PANTHER" id="PTHR30204:SF58">
    <property type="entry name" value="HTH-TYPE TRANSCRIPTIONAL REGULATOR YFMP"/>
    <property type="match status" value="1"/>
</dbReference>
<dbReference type="GO" id="GO:0003700">
    <property type="term" value="F:DNA-binding transcription factor activity"/>
    <property type="evidence" value="ECO:0007669"/>
    <property type="project" value="InterPro"/>
</dbReference>
<dbReference type="GO" id="GO:0003677">
    <property type="term" value="F:DNA binding"/>
    <property type="evidence" value="ECO:0007669"/>
    <property type="project" value="UniProtKB-KW"/>
</dbReference>
<dbReference type="OrthoDB" id="9803659at2"/>
<feature type="domain" description="HTH merR-type" evidence="3">
    <location>
        <begin position="36"/>
        <end position="100"/>
    </location>
</feature>
<reference evidence="4 5" key="1">
    <citation type="submission" date="2019-02" db="EMBL/GenBank/DDBJ databases">
        <authorList>
            <person name="Li Y."/>
        </authorList>
    </citation>
    <scope>NUCLEOTIDE SEQUENCE [LARGE SCALE GENOMIC DNA]</scope>
    <source>
        <strain evidence="4 5">3-7</strain>
    </source>
</reference>
<evidence type="ECO:0000256" key="2">
    <source>
        <dbReference type="SAM" id="Coils"/>
    </source>
</evidence>
<evidence type="ECO:0000256" key="1">
    <source>
        <dbReference type="ARBA" id="ARBA00023125"/>
    </source>
</evidence>
<evidence type="ECO:0000313" key="4">
    <source>
        <dbReference type="EMBL" id="RZF66251.1"/>
    </source>
</evidence>
<dbReference type="PANTHER" id="PTHR30204">
    <property type="entry name" value="REDOX-CYCLING DRUG-SENSING TRANSCRIPTIONAL ACTIVATOR SOXR"/>
    <property type="match status" value="1"/>
</dbReference>
<dbReference type="InterPro" id="IPR047057">
    <property type="entry name" value="MerR_fam"/>
</dbReference>
<dbReference type="Proteomes" id="UP000292085">
    <property type="component" value="Unassembled WGS sequence"/>
</dbReference>
<dbReference type="EMBL" id="SGIS01000002">
    <property type="protein sequence ID" value="RZF66251.1"/>
    <property type="molecule type" value="Genomic_DNA"/>
</dbReference>
<dbReference type="AlphaFoldDB" id="A0A4Q6Y1U7"/>
<evidence type="ECO:0000259" key="3">
    <source>
        <dbReference type="PROSITE" id="PS50937"/>
    </source>
</evidence>